<dbReference type="Proteomes" id="UP000799118">
    <property type="component" value="Unassembled WGS sequence"/>
</dbReference>
<evidence type="ECO:0000313" key="2">
    <source>
        <dbReference type="Proteomes" id="UP000799118"/>
    </source>
</evidence>
<dbReference type="AlphaFoldDB" id="A0A6A4GCL1"/>
<accession>A0A6A4GCL1</accession>
<organism evidence="1 2">
    <name type="scientific">Gymnopus androsaceus JB14</name>
    <dbReference type="NCBI Taxonomy" id="1447944"/>
    <lineage>
        <taxon>Eukaryota</taxon>
        <taxon>Fungi</taxon>
        <taxon>Dikarya</taxon>
        <taxon>Basidiomycota</taxon>
        <taxon>Agaricomycotina</taxon>
        <taxon>Agaricomycetes</taxon>
        <taxon>Agaricomycetidae</taxon>
        <taxon>Agaricales</taxon>
        <taxon>Marasmiineae</taxon>
        <taxon>Omphalotaceae</taxon>
        <taxon>Gymnopus</taxon>
    </lineage>
</organism>
<reference evidence="1" key="1">
    <citation type="journal article" date="2019" name="Environ. Microbiol.">
        <title>Fungal ecological strategies reflected in gene transcription - a case study of two litter decomposers.</title>
        <authorList>
            <person name="Barbi F."/>
            <person name="Kohler A."/>
            <person name="Barry K."/>
            <person name="Baskaran P."/>
            <person name="Daum C."/>
            <person name="Fauchery L."/>
            <person name="Ihrmark K."/>
            <person name="Kuo A."/>
            <person name="LaButti K."/>
            <person name="Lipzen A."/>
            <person name="Morin E."/>
            <person name="Grigoriev I.V."/>
            <person name="Henrissat B."/>
            <person name="Lindahl B."/>
            <person name="Martin F."/>
        </authorList>
    </citation>
    <scope>NUCLEOTIDE SEQUENCE</scope>
    <source>
        <strain evidence="1">JB14</strain>
    </source>
</reference>
<sequence>MKLDSLSQDSQQYKDISRQLQCLVCGVTRRHGMPECDSPELQTCGSRDCSKYFSGGQMQPQTRRGPNTANIPQSYVDLAQKTRDRLRASVPPAAEPSRINTNTLVHHESIIHSQEYEYVVFWQAILLGESAKFSKTFGNGAEKPKGSTFMNELKALILGKFNAEFTGSGQNNQQRIKAEETKFRWHTGRILIAGTEAATVDNFYMMHSKTSADLELYIHNLPAHLSKGNGSKNAKTRKFYLEFAINFQAVRSSTQIHSYF</sequence>
<evidence type="ECO:0000313" key="1">
    <source>
        <dbReference type="EMBL" id="KAE9383173.1"/>
    </source>
</evidence>
<name>A0A6A4GCL1_9AGAR</name>
<gene>
    <name evidence="1" type="ORF">BT96DRAFT_100793</name>
</gene>
<dbReference type="OrthoDB" id="2915404at2759"/>
<dbReference type="EMBL" id="ML770662">
    <property type="protein sequence ID" value="KAE9383173.1"/>
    <property type="molecule type" value="Genomic_DNA"/>
</dbReference>
<proteinExistence type="predicted"/>
<keyword evidence="2" id="KW-1185">Reference proteome</keyword>
<protein>
    <submittedName>
        <fullName evidence="1">Uncharacterized protein</fullName>
    </submittedName>
</protein>